<accession>A0A455BWG3</accession>
<dbReference type="InParanoid" id="A0A455BWG3"/>
<dbReference type="Proteomes" id="UP000248484">
    <property type="component" value="Chromosome 11"/>
</dbReference>
<keyword evidence="2" id="KW-1185">Reference proteome</keyword>
<name>A0A455BWG3_PHYMC</name>
<dbReference type="GeneID" id="114487222"/>
<evidence type="ECO:0000313" key="3">
    <source>
        <dbReference type="RefSeq" id="XP_028352133.1"/>
    </source>
</evidence>
<protein>
    <submittedName>
        <fullName evidence="3">Uncharacterized protein isoform X1</fullName>
    </submittedName>
</protein>
<organism evidence="2 3">
    <name type="scientific">Physeter macrocephalus</name>
    <name type="common">Sperm whale</name>
    <name type="synonym">Physeter catodon</name>
    <dbReference type="NCBI Taxonomy" id="9755"/>
    <lineage>
        <taxon>Eukaryota</taxon>
        <taxon>Metazoa</taxon>
        <taxon>Chordata</taxon>
        <taxon>Craniata</taxon>
        <taxon>Vertebrata</taxon>
        <taxon>Euteleostomi</taxon>
        <taxon>Mammalia</taxon>
        <taxon>Eutheria</taxon>
        <taxon>Laurasiatheria</taxon>
        <taxon>Artiodactyla</taxon>
        <taxon>Whippomorpha</taxon>
        <taxon>Cetacea</taxon>
        <taxon>Odontoceti</taxon>
        <taxon>Physeteridae</taxon>
        <taxon>Physeter</taxon>
    </lineage>
</organism>
<reference evidence="3" key="1">
    <citation type="submission" date="2025-08" db="UniProtKB">
        <authorList>
            <consortium name="RefSeq"/>
        </authorList>
    </citation>
    <scope>IDENTIFICATION</scope>
    <source>
        <tissue evidence="3">Muscle</tissue>
    </source>
</reference>
<sequence length="220" mass="24335">MAGRVCKLLHSFYLPEGESHAMSASLLEGRNENAQKKDLLPTPKSGFTHPEPCVQVHVNEPRRHLPTQGAYGEESGKSGSRTSYPCSTYHPEHSNQHLSPAPFCRASAQCAHFSLRPRLVGCGVPGTTGHALVLHTSPGHPAAHGSTGTHHFSHPCNVDVFGEPPKEGEGKPLMNYTSLFTRLIFFPKRKEQLGFPTHFFVSFSYTLCFYYNRYPQSLSC</sequence>
<proteinExistence type="predicted"/>
<dbReference type="AlphaFoldDB" id="A0A455BWG3"/>
<evidence type="ECO:0000313" key="2">
    <source>
        <dbReference type="Proteomes" id="UP000248484"/>
    </source>
</evidence>
<feature type="compositionally biased region" description="Polar residues" evidence="1">
    <location>
        <begin position="77"/>
        <end position="86"/>
    </location>
</feature>
<feature type="region of interest" description="Disordered" evidence="1">
    <location>
        <begin position="61"/>
        <end position="91"/>
    </location>
</feature>
<dbReference type="KEGG" id="pcad:114487222"/>
<evidence type="ECO:0000256" key="1">
    <source>
        <dbReference type="SAM" id="MobiDB-lite"/>
    </source>
</evidence>
<dbReference type="RefSeq" id="XP_028352133.1">
    <property type="nucleotide sequence ID" value="XM_028496332.2"/>
</dbReference>
<gene>
    <name evidence="3" type="primary">LOC114487222</name>
</gene>